<dbReference type="Gene3D" id="3.10.20.30">
    <property type="match status" value="1"/>
</dbReference>
<dbReference type="SUPFAM" id="SSF54292">
    <property type="entry name" value="2Fe-2S ferredoxin-like"/>
    <property type="match status" value="1"/>
</dbReference>
<proteinExistence type="predicted"/>
<dbReference type="InterPro" id="IPR012675">
    <property type="entry name" value="Beta-grasp_dom_sf"/>
</dbReference>
<dbReference type="GO" id="GO:0016491">
    <property type="term" value="F:oxidoreductase activity"/>
    <property type="evidence" value="ECO:0007669"/>
    <property type="project" value="UniProtKB-KW"/>
</dbReference>
<dbReference type="PROSITE" id="PS00197">
    <property type="entry name" value="2FE2S_FER_1"/>
    <property type="match status" value="1"/>
</dbReference>
<evidence type="ECO:0000313" key="7">
    <source>
        <dbReference type="EMBL" id="MBB1161246.1"/>
    </source>
</evidence>
<gene>
    <name evidence="7" type="ORF">H4F90_04540</name>
</gene>
<dbReference type="InterPro" id="IPR036010">
    <property type="entry name" value="2Fe-2S_ferredoxin-like_sf"/>
</dbReference>
<evidence type="ECO:0000256" key="4">
    <source>
        <dbReference type="ARBA" id="ARBA00023004"/>
    </source>
</evidence>
<keyword evidence="1" id="KW-0001">2Fe-2S</keyword>
<keyword evidence="4" id="KW-0408">Iron</keyword>
<keyword evidence="5" id="KW-0411">Iron-sulfur</keyword>
<accession>A0A839HIE2</accession>
<dbReference type="PANTHER" id="PTHR44379">
    <property type="entry name" value="OXIDOREDUCTASE WITH IRON-SULFUR SUBUNIT"/>
    <property type="match status" value="1"/>
</dbReference>
<evidence type="ECO:0000256" key="5">
    <source>
        <dbReference type="ARBA" id="ARBA00023014"/>
    </source>
</evidence>
<dbReference type="PANTHER" id="PTHR44379:SF2">
    <property type="entry name" value="BLR6218 PROTEIN"/>
    <property type="match status" value="1"/>
</dbReference>
<dbReference type="InterPro" id="IPR051452">
    <property type="entry name" value="Diverse_Oxidoreductases"/>
</dbReference>
<keyword evidence="3" id="KW-0560">Oxidoreductase</keyword>
<keyword evidence="8" id="KW-1185">Reference proteome</keyword>
<dbReference type="Pfam" id="PF00111">
    <property type="entry name" value="Fer2"/>
    <property type="match status" value="1"/>
</dbReference>
<evidence type="ECO:0000256" key="1">
    <source>
        <dbReference type="ARBA" id="ARBA00022714"/>
    </source>
</evidence>
<organism evidence="7 8">
    <name type="scientific">Aquariibacter albus</name>
    <dbReference type="NCBI Taxonomy" id="2759899"/>
    <lineage>
        <taxon>Bacteria</taxon>
        <taxon>Pseudomonadati</taxon>
        <taxon>Pseudomonadota</taxon>
        <taxon>Betaproteobacteria</taxon>
        <taxon>Burkholderiales</taxon>
        <taxon>Sphaerotilaceae</taxon>
        <taxon>Aquariibacter</taxon>
    </lineage>
</organism>
<name>A0A839HIE2_9BURK</name>
<evidence type="ECO:0000256" key="3">
    <source>
        <dbReference type="ARBA" id="ARBA00023002"/>
    </source>
</evidence>
<dbReference type="Proteomes" id="UP000586093">
    <property type="component" value="Unassembled WGS sequence"/>
</dbReference>
<evidence type="ECO:0000313" key="8">
    <source>
        <dbReference type="Proteomes" id="UP000586093"/>
    </source>
</evidence>
<dbReference type="CDD" id="cd00207">
    <property type="entry name" value="fer2"/>
    <property type="match status" value="1"/>
</dbReference>
<protein>
    <submittedName>
        <fullName evidence="7">(2Fe-2S)-binding protein</fullName>
    </submittedName>
</protein>
<dbReference type="InterPro" id="IPR002888">
    <property type="entry name" value="2Fe-2S-bd"/>
</dbReference>
<sequence>MPTTTLNLNGRPTPVQSDPSTPLLWVLRDELGLCGSKFGCGIAACGACTVHVDGQATRSCVLPIAAVGAQAVTTIEAVGEQGPAAAAGAAVRAAWIAHDVAQCGYCQSGQIMGATALLAANPQPSDAEIDAAMAGNVCRCGTYPRIRAAIHAAAKSLASSKKGA</sequence>
<dbReference type="PROSITE" id="PS51085">
    <property type="entry name" value="2FE2S_FER_2"/>
    <property type="match status" value="1"/>
</dbReference>
<dbReference type="InterPro" id="IPR006058">
    <property type="entry name" value="2Fe2S_fd_BS"/>
</dbReference>
<dbReference type="Gene3D" id="1.10.150.120">
    <property type="entry name" value="[2Fe-2S]-binding domain"/>
    <property type="match status" value="1"/>
</dbReference>
<dbReference type="EMBL" id="JACIVI010000001">
    <property type="protein sequence ID" value="MBB1161246.1"/>
    <property type="molecule type" value="Genomic_DNA"/>
</dbReference>
<evidence type="ECO:0000256" key="2">
    <source>
        <dbReference type="ARBA" id="ARBA00022723"/>
    </source>
</evidence>
<feature type="domain" description="2Fe-2S ferredoxin-type" evidence="6">
    <location>
        <begin position="2"/>
        <end position="78"/>
    </location>
</feature>
<reference evidence="7 8" key="1">
    <citation type="submission" date="2020-08" db="EMBL/GenBank/DDBJ databases">
        <title>Aquariorum lacteus gen. nov., sp. nov., a new member of the family Comamonadaceae, isolated from freshwater aquarium.</title>
        <authorList>
            <person name="Chun S.-J."/>
        </authorList>
    </citation>
    <scope>NUCLEOTIDE SEQUENCE [LARGE SCALE GENOMIC DNA]</scope>
    <source>
        <strain evidence="7 8">SJAQ100</strain>
    </source>
</reference>
<dbReference type="RefSeq" id="WP_182661869.1">
    <property type="nucleotide sequence ID" value="NZ_JACIVI010000001.1"/>
</dbReference>
<dbReference type="InterPro" id="IPR036884">
    <property type="entry name" value="2Fe-2S-bd_dom_sf"/>
</dbReference>
<comment type="caution">
    <text evidence="7">The sequence shown here is derived from an EMBL/GenBank/DDBJ whole genome shotgun (WGS) entry which is preliminary data.</text>
</comment>
<dbReference type="Pfam" id="PF01799">
    <property type="entry name" value="Fer2_2"/>
    <property type="match status" value="1"/>
</dbReference>
<dbReference type="SUPFAM" id="SSF47741">
    <property type="entry name" value="CO dehydrogenase ISP C-domain like"/>
    <property type="match status" value="1"/>
</dbReference>
<keyword evidence="2" id="KW-0479">Metal-binding</keyword>
<evidence type="ECO:0000259" key="6">
    <source>
        <dbReference type="PROSITE" id="PS51085"/>
    </source>
</evidence>
<dbReference type="AlphaFoldDB" id="A0A839HIE2"/>
<dbReference type="GO" id="GO:0051537">
    <property type="term" value="F:2 iron, 2 sulfur cluster binding"/>
    <property type="evidence" value="ECO:0007669"/>
    <property type="project" value="UniProtKB-KW"/>
</dbReference>
<dbReference type="GO" id="GO:0046872">
    <property type="term" value="F:metal ion binding"/>
    <property type="evidence" value="ECO:0007669"/>
    <property type="project" value="UniProtKB-KW"/>
</dbReference>
<dbReference type="InterPro" id="IPR001041">
    <property type="entry name" value="2Fe-2S_ferredoxin-type"/>
</dbReference>